<dbReference type="Proteomes" id="UP001345963">
    <property type="component" value="Unassembled WGS sequence"/>
</dbReference>
<comment type="caution">
    <text evidence="1">The sequence shown here is derived from an EMBL/GenBank/DDBJ whole genome shotgun (WGS) entry which is preliminary data.</text>
</comment>
<keyword evidence="2" id="KW-1185">Reference proteome</keyword>
<protein>
    <submittedName>
        <fullName evidence="1">Uncharacterized protein</fullName>
    </submittedName>
</protein>
<sequence length="99" mass="10645">MVNPAGRLKPLIPSEPCSLIVLSSFMFLPLSPATPCQSTLRLCKLPMDLLRPLGSHAFKHTDQLLPGSLASTTILAEISTTIANSLLPLPDADEPNRLK</sequence>
<organism evidence="1 2">
    <name type="scientific">Ataeniobius toweri</name>
    <dbReference type="NCBI Taxonomy" id="208326"/>
    <lineage>
        <taxon>Eukaryota</taxon>
        <taxon>Metazoa</taxon>
        <taxon>Chordata</taxon>
        <taxon>Craniata</taxon>
        <taxon>Vertebrata</taxon>
        <taxon>Euteleostomi</taxon>
        <taxon>Actinopterygii</taxon>
        <taxon>Neopterygii</taxon>
        <taxon>Teleostei</taxon>
        <taxon>Neoteleostei</taxon>
        <taxon>Acanthomorphata</taxon>
        <taxon>Ovalentaria</taxon>
        <taxon>Atherinomorphae</taxon>
        <taxon>Cyprinodontiformes</taxon>
        <taxon>Goodeidae</taxon>
        <taxon>Ataeniobius</taxon>
    </lineage>
</organism>
<dbReference type="EMBL" id="JAHUTI010075837">
    <property type="protein sequence ID" value="MED6256524.1"/>
    <property type="molecule type" value="Genomic_DNA"/>
</dbReference>
<evidence type="ECO:0000313" key="1">
    <source>
        <dbReference type="EMBL" id="MED6256524.1"/>
    </source>
</evidence>
<gene>
    <name evidence="1" type="ORF">ATANTOWER_028092</name>
</gene>
<proteinExistence type="predicted"/>
<accession>A0ABU7C4M8</accession>
<evidence type="ECO:0000313" key="2">
    <source>
        <dbReference type="Proteomes" id="UP001345963"/>
    </source>
</evidence>
<name>A0ABU7C4M8_9TELE</name>
<reference evidence="1 2" key="1">
    <citation type="submission" date="2021-07" db="EMBL/GenBank/DDBJ databases">
        <authorList>
            <person name="Palmer J.M."/>
        </authorList>
    </citation>
    <scope>NUCLEOTIDE SEQUENCE [LARGE SCALE GENOMIC DNA]</scope>
    <source>
        <strain evidence="1 2">AT_MEX2019</strain>
        <tissue evidence="1">Muscle</tissue>
    </source>
</reference>